<dbReference type="GO" id="GO:0007168">
    <property type="term" value="P:receptor guanylyl cyclase signaling pathway"/>
    <property type="evidence" value="ECO:0007669"/>
    <property type="project" value="TreeGrafter"/>
</dbReference>
<comment type="catalytic activity">
    <reaction evidence="1">
        <text>GTP = 3',5'-cyclic GMP + diphosphate</text>
        <dbReference type="Rhea" id="RHEA:13665"/>
        <dbReference type="ChEBI" id="CHEBI:33019"/>
        <dbReference type="ChEBI" id="CHEBI:37565"/>
        <dbReference type="ChEBI" id="CHEBI:57746"/>
        <dbReference type="EC" id="4.6.1.2"/>
    </reaction>
</comment>
<keyword evidence="4" id="KW-0456">Lyase</keyword>
<dbReference type="GO" id="GO:0004383">
    <property type="term" value="F:guanylate cyclase activity"/>
    <property type="evidence" value="ECO:0007669"/>
    <property type="project" value="UniProtKB-EC"/>
</dbReference>
<feature type="transmembrane region" description="Helical" evidence="7">
    <location>
        <begin position="393"/>
        <end position="419"/>
    </location>
</feature>
<keyword evidence="9" id="KW-1185">Reference proteome</keyword>
<evidence type="ECO:0000256" key="6">
    <source>
        <dbReference type="SAM" id="MobiDB-lite"/>
    </source>
</evidence>
<dbReference type="InParanoid" id="A0A7E5VEM8"/>
<dbReference type="GO" id="GO:0004016">
    <property type="term" value="F:adenylate cyclase activity"/>
    <property type="evidence" value="ECO:0007669"/>
    <property type="project" value="TreeGrafter"/>
</dbReference>
<dbReference type="GO" id="GO:0004672">
    <property type="term" value="F:protein kinase activity"/>
    <property type="evidence" value="ECO:0007669"/>
    <property type="project" value="InterPro"/>
</dbReference>
<dbReference type="SUPFAM" id="SSF56112">
    <property type="entry name" value="Protein kinase-like (PK-like)"/>
    <property type="match status" value="1"/>
</dbReference>
<evidence type="ECO:0000256" key="4">
    <source>
        <dbReference type="ARBA" id="ARBA00023239"/>
    </source>
</evidence>
<dbReference type="PANTHER" id="PTHR11920:SF499">
    <property type="entry name" value="GUANYLATE CYCLASE DOMAIN-CONTAINING PROTEIN"/>
    <property type="match status" value="1"/>
</dbReference>
<dbReference type="AlphaFoldDB" id="A0A7E5VEM8"/>
<reference evidence="10" key="1">
    <citation type="submission" date="2025-08" db="UniProtKB">
        <authorList>
            <consortium name="RefSeq"/>
        </authorList>
    </citation>
    <scope>IDENTIFICATION</scope>
</reference>
<dbReference type="InterPro" id="IPR000719">
    <property type="entry name" value="Prot_kinase_dom"/>
</dbReference>
<dbReference type="KEGG" id="tnl:113493093"/>
<dbReference type="Proteomes" id="UP000322000">
    <property type="component" value="Chromosome 4"/>
</dbReference>
<dbReference type="InterPro" id="IPR011009">
    <property type="entry name" value="Kinase-like_dom_sf"/>
</dbReference>
<dbReference type="InterPro" id="IPR050401">
    <property type="entry name" value="Cyclic_nucleotide_synthase"/>
</dbReference>
<keyword evidence="7" id="KW-0472">Membrane</keyword>
<dbReference type="OrthoDB" id="1890790at2759"/>
<feature type="region of interest" description="Disordered" evidence="6">
    <location>
        <begin position="215"/>
        <end position="260"/>
    </location>
</feature>
<dbReference type="PANTHER" id="PTHR11920">
    <property type="entry name" value="GUANYLYL CYCLASE"/>
    <property type="match status" value="1"/>
</dbReference>
<gene>
    <name evidence="10" type="primary">LOC113493093</name>
</gene>
<keyword evidence="7" id="KW-1133">Transmembrane helix</keyword>
<dbReference type="GeneID" id="113493093"/>
<feature type="compositionally biased region" description="Basic and acidic residues" evidence="6">
    <location>
        <begin position="215"/>
        <end position="225"/>
    </location>
</feature>
<dbReference type="GO" id="GO:0005524">
    <property type="term" value="F:ATP binding"/>
    <property type="evidence" value="ECO:0007669"/>
    <property type="project" value="InterPro"/>
</dbReference>
<dbReference type="GO" id="GO:0001653">
    <property type="term" value="F:peptide receptor activity"/>
    <property type="evidence" value="ECO:0007669"/>
    <property type="project" value="TreeGrafter"/>
</dbReference>
<sequence>MGALGVLSEGGSVVSVGRPGAAVCGALVAAARALRRRRPAACAAGEARAAAVARLAARLGWRRALLPPSPPRSECAAALQLLALALSAAHLEVRHEPISSEELTSKPDVVILCASRRSDAAGAAVAADDAGSAGPLALLLHVEECDPVPLSTFNNETHNALRLSNISLVVGESYVRYKKNSSSENFAADKRLSANTQWNNDDAVLIKNNVENMESVKQEPKHDLNRGLQTKSSNQRSASIADGDDDATSQSARRREVLRSGARTDRIDSLLPQTETTFFQRLLLLTDELLGKPQDTDDLGIYDKILKTVETEFEVENSTLDINKIDFHLYERSNGSSGLWKPAAVLSTTSTRSLELSDEWVTTVELVNVTVPLDRWSAAGSARAAPGAPPSSAAALSAVAACGALALATSTALLLRWVATRRRRRRRRRDAVLAPADFTFPVDERRRVGEGMETMLSCWLQQLHEFGGPELERPDLLKQPPCVAPRAPSAPSSTCSVNRVTVDRRIRYKGDVVHMKYLPATAGLELKRKATDVLLVMQNLRHENLNPFIGCLCDLRPALVFDNCWRGSLEDVLMADDIKLDWTFRLSLLTDLVKGMRYLHASPLRVHGRLSSRNCVVDSRWVLRVTDYGLPALFHAQGLPHPHRAARGFPRQSSTRRIKGHRKISGRIRLKTRPQDKEDAAKAPAKIPGPLRQQSRELWAFENSQYGRPAVKRCL</sequence>
<accession>A0A7E5VEM8</accession>
<dbReference type="Pfam" id="PF07714">
    <property type="entry name" value="PK_Tyr_Ser-Thr"/>
    <property type="match status" value="1"/>
</dbReference>
<dbReference type="GO" id="GO:0005886">
    <property type="term" value="C:plasma membrane"/>
    <property type="evidence" value="ECO:0007669"/>
    <property type="project" value="TreeGrafter"/>
</dbReference>
<name>A0A7E5VEM8_TRINI</name>
<evidence type="ECO:0000256" key="2">
    <source>
        <dbReference type="ARBA" id="ARBA00012202"/>
    </source>
</evidence>
<protein>
    <recommendedName>
        <fullName evidence="2">guanylate cyclase</fullName>
        <ecNumber evidence="2">4.6.1.2</ecNumber>
    </recommendedName>
</protein>
<evidence type="ECO:0000256" key="7">
    <source>
        <dbReference type="SAM" id="Phobius"/>
    </source>
</evidence>
<evidence type="ECO:0000313" key="10">
    <source>
        <dbReference type="RefSeq" id="XP_026726715.1"/>
    </source>
</evidence>
<evidence type="ECO:0000256" key="1">
    <source>
        <dbReference type="ARBA" id="ARBA00001436"/>
    </source>
</evidence>
<keyword evidence="7" id="KW-0812">Transmembrane</keyword>
<dbReference type="PROSITE" id="PS50011">
    <property type="entry name" value="PROTEIN_KINASE_DOM"/>
    <property type="match status" value="1"/>
</dbReference>
<dbReference type="InterPro" id="IPR001245">
    <property type="entry name" value="Ser-Thr/Tyr_kinase_cat_dom"/>
</dbReference>
<feature type="compositionally biased region" description="Polar residues" evidence="6">
    <location>
        <begin position="227"/>
        <end position="238"/>
    </location>
</feature>
<keyword evidence="5" id="KW-0141">cGMP biosynthesis</keyword>
<proteinExistence type="predicted"/>
<feature type="domain" description="Protein kinase" evidence="8">
    <location>
        <begin position="442"/>
        <end position="715"/>
    </location>
</feature>
<evidence type="ECO:0000259" key="8">
    <source>
        <dbReference type="PROSITE" id="PS50011"/>
    </source>
</evidence>
<organism evidence="9 10">
    <name type="scientific">Trichoplusia ni</name>
    <name type="common">Cabbage looper</name>
    <dbReference type="NCBI Taxonomy" id="7111"/>
    <lineage>
        <taxon>Eukaryota</taxon>
        <taxon>Metazoa</taxon>
        <taxon>Ecdysozoa</taxon>
        <taxon>Arthropoda</taxon>
        <taxon>Hexapoda</taxon>
        <taxon>Insecta</taxon>
        <taxon>Pterygota</taxon>
        <taxon>Neoptera</taxon>
        <taxon>Endopterygota</taxon>
        <taxon>Lepidoptera</taxon>
        <taxon>Glossata</taxon>
        <taxon>Ditrysia</taxon>
        <taxon>Noctuoidea</taxon>
        <taxon>Noctuidae</taxon>
        <taxon>Plusiinae</taxon>
        <taxon>Trichoplusia</taxon>
    </lineage>
</organism>
<keyword evidence="3" id="KW-0547">Nucleotide-binding</keyword>
<evidence type="ECO:0000313" key="9">
    <source>
        <dbReference type="Proteomes" id="UP000322000"/>
    </source>
</evidence>
<dbReference type="Gene3D" id="1.10.510.10">
    <property type="entry name" value="Transferase(Phosphotransferase) domain 1"/>
    <property type="match status" value="1"/>
</dbReference>
<dbReference type="EC" id="4.6.1.2" evidence="2"/>
<evidence type="ECO:0000256" key="3">
    <source>
        <dbReference type="ARBA" id="ARBA00022741"/>
    </source>
</evidence>
<dbReference type="RefSeq" id="XP_026726715.1">
    <property type="nucleotide sequence ID" value="XM_026870914.1"/>
</dbReference>
<evidence type="ECO:0000256" key="5">
    <source>
        <dbReference type="ARBA" id="ARBA00023293"/>
    </source>
</evidence>